<dbReference type="AlphaFoldDB" id="A0A0F9G235"/>
<gene>
    <name evidence="1" type="ORF">LCGC14_2235200</name>
</gene>
<proteinExistence type="predicted"/>
<accession>A0A0F9G235</accession>
<organism evidence="1">
    <name type="scientific">marine sediment metagenome</name>
    <dbReference type="NCBI Taxonomy" id="412755"/>
    <lineage>
        <taxon>unclassified sequences</taxon>
        <taxon>metagenomes</taxon>
        <taxon>ecological metagenomes</taxon>
    </lineage>
</organism>
<sequence>MASWLPTMSARIGLDGDAPCADCGAKENMIWFTDNVIWNAVMGENIVHEEARGKIICPPCFVRRAQLVFNPTGWRLIPEFPWRVSNDGE</sequence>
<dbReference type="EMBL" id="LAZR01030158">
    <property type="protein sequence ID" value="KKL57462.1"/>
    <property type="molecule type" value="Genomic_DNA"/>
</dbReference>
<reference evidence="1" key="1">
    <citation type="journal article" date="2015" name="Nature">
        <title>Complex archaea that bridge the gap between prokaryotes and eukaryotes.</title>
        <authorList>
            <person name="Spang A."/>
            <person name="Saw J.H."/>
            <person name="Jorgensen S.L."/>
            <person name="Zaremba-Niedzwiedzka K."/>
            <person name="Martijn J."/>
            <person name="Lind A.E."/>
            <person name="van Eijk R."/>
            <person name="Schleper C."/>
            <person name="Guy L."/>
            <person name="Ettema T.J."/>
        </authorList>
    </citation>
    <scope>NUCLEOTIDE SEQUENCE</scope>
</reference>
<evidence type="ECO:0000313" key="1">
    <source>
        <dbReference type="EMBL" id="KKL57462.1"/>
    </source>
</evidence>
<protein>
    <submittedName>
        <fullName evidence="1">Uncharacterized protein</fullName>
    </submittedName>
</protein>
<comment type="caution">
    <text evidence="1">The sequence shown here is derived from an EMBL/GenBank/DDBJ whole genome shotgun (WGS) entry which is preliminary data.</text>
</comment>
<name>A0A0F9G235_9ZZZZ</name>